<gene>
    <name evidence="1" type="ORF">JAO74_07920</name>
</gene>
<dbReference type="RefSeq" id="WP_199036810.1">
    <property type="nucleotide sequence ID" value="NZ_JAELXS010000004.1"/>
</dbReference>
<name>A0ABS0XNW2_9SPHN</name>
<keyword evidence="2" id="KW-1185">Reference proteome</keyword>
<protein>
    <submittedName>
        <fullName evidence="1">Uncharacterized protein</fullName>
    </submittedName>
</protein>
<organism evidence="1 2">
    <name type="scientific">Sphingomonas mollis</name>
    <dbReference type="NCBI Taxonomy" id="2795726"/>
    <lineage>
        <taxon>Bacteria</taxon>
        <taxon>Pseudomonadati</taxon>
        <taxon>Pseudomonadota</taxon>
        <taxon>Alphaproteobacteria</taxon>
        <taxon>Sphingomonadales</taxon>
        <taxon>Sphingomonadaceae</taxon>
        <taxon>Sphingomonas</taxon>
    </lineage>
</organism>
<dbReference type="EMBL" id="JAELXS010000004">
    <property type="protein sequence ID" value="MBJ6121714.1"/>
    <property type="molecule type" value="Genomic_DNA"/>
</dbReference>
<reference evidence="2" key="1">
    <citation type="submission" date="2020-12" db="EMBL/GenBank/DDBJ databases">
        <title>Hymenobacter sp.</title>
        <authorList>
            <person name="Kim M.K."/>
        </authorList>
    </citation>
    <scope>NUCLEOTIDE SEQUENCE [LARGE SCALE GENOMIC DNA]</scope>
    <source>
        <strain evidence="2">BT553</strain>
    </source>
</reference>
<sequence length="89" mass="9961">MSLAYCEPWPNMSLGDMLKRKSGRASIIVGLSDRVEMVTGQEWHRLRGQAPRPIGICINLKLAHMLPWSKGATLLRAGHAGRVRQRDVI</sequence>
<evidence type="ECO:0000313" key="2">
    <source>
        <dbReference type="Proteomes" id="UP000640426"/>
    </source>
</evidence>
<accession>A0ABS0XNW2</accession>
<evidence type="ECO:0000313" key="1">
    <source>
        <dbReference type="EMBL" id="MBJ6121714.1"/>
    </source>
</evidence>
<dbReference type="Proteomes" id="UP000640426">
    <property type="component" value="Unassembled WGS sequence"/>
</dbReference>
<comment type="caution">
    <text evidence="1">The sequence shown here is derived from an EMBL/GenBank/DDBJ whole genome shotgun (WGS) entry which is preliminary data.</text>
</comment>
<proteinExistence type="predicted"/>